<organism evidence="2 3">
    <name type="scientific">Prunus yedoensis var. nudiflora</name>
    <dbReference type="NCBI Taxonomy" id="2094558"/>
    <lineage>
        <taxon>Eukaryota</taxon>
        <taxon>Viridiplantae</taxon>
        <taxon>Streptophyta</taxon>
        <taxon>Embryophyta</taxon>
        <taxon>Tracheophyta</taxon>
        <taxon>Spermatophyta</taxon>
        <taxon>Magnoliopsida</taxon>
        <taxon>eudicotyledons</taxon>
        <taxon>Gunneridae</taxon>
        <taxon>Pentapetalae</taxon>
        <taxon>rosids</taxon>
        <taxon>fabids</taxon>
        <taxon>Rosales</taxon>
        <taxon>Rosaceae</taxon>
        <taxon>Amygdaloideae</taxon>
        <taxon>Amygdaleae</taxon>
        <taxon>Prunus</taxon>
    </lineage>
</organism>
<keyword evidence="3" id="KW-1185">Reference proteome</keyword>
<evidence type="ECO:0000313" key="3">
    <source>
        <dbReference type="Proteomes" id="UP000250321"/>
    </source>
</evidence>
<evidence type="ECO:0000313" key="2">
    <source>
        <dbReference type="EMBL" id="PQQ00966.1"/>
    </source>
</evidence>
<dbReference type="OrthoDB" id="6159439at2759"/>
<proteinExistence type="predicted"/>
<comment type="caution">
    <text evidence="2">The sequence shown here is derived from an EMBL/GenBank/DDBJ whole genome shotgun (WGS) entry which is preliminary data.</text>
</comment>
<dbReference type="Proteomes" id="UP000250321">
    <property type="component" value="Unassembled WGS sequence"/>
</dbReference>
<feature type="domain" description="HD-Zip IV C-terminal" evidence="1">
    <location>
        <begin position="1"/>
        <end position="86"/>
    </location>
</feature>
<dbReference type="GO" id="GO:0003677">
    <property type="term" value="F:DNA binding"/>
    <property type="evidence" value="ECO:0007669"/>
    <property type="project" value="UniProtKB-KW"/>
</dbReference>
<dbReference type="STRING" id="2094558.A0A314ZGE4"/>
<keyword evidence="2" id="KW-0238">DNA-binding</keyword>
<name>A0A314ZGE4_PRUYE</name>
<dbReference type="Pfam" id="PF25797">
    <property type="entry name" value="PDF2_C"/>
    <property type="match status" value="1"/>
</dbReference>
<dbReference type="AlphaFoldDB" id="A0A314ZGE4"/>
<evidence type="ECO:0000259" key="1">
    <source>
        <dbReference type="Pfam" id="PF25797"/>
    </source>
</evidence>
<gene>
    <name evidence="2" type="ORF">Pyn_23103</name>
</gene>
<dbReference type="InterPro" id="IPR042160">
    <property type="entry name" value="HD-Zip_IV"/>
</dbReference>
<sequence>MLILQESCTDQTASFVIYAPIDIVAMNAVLIGSDRDYVALLPSGFAILSDGGGMGDSGSGGSLLTVSFQILTTTNIQKDNAEYTTVGFKTVVVVSSTTVIM</sequence>
<accession>A0A314ZGE4</accession>
<protein>
    <submittedName>
        <fullName evidence="2">Putative homeobox protein</fullName>
    </submittedName>
</protein>
<dbReference type="EMBL" id="PJQY01001625">
    <property type="protein sequence ID" value="PQQ00966.1"/>
    <property type="molecule type" value="Genomic_DNA"/>
</dbReference>
<dbReference type="PANTHER" id="PTHR45654:SF113">
    <property type="entry name" value="HOMEOBOX LEUCINE ZIPPER PROTEIN"/>
    <property type="match status" value="1"/>
</dbReference>
<dbReference type="PANTHER" id="PTHR45654">
    <property type="entry name" value="HOMEOBOX-LEUCINE ZIPPER PROTEIN MERISTEM L1"/>
    <property type="match status" value="1"/>
</dbReference>
<keyword evidence="2" id="KW-0371">Homeobox</keyword>
<dbReference type="InterPro" id="IPR057993">
    <property type="entry name" value="HD-Zip_IV_C"/>
</dbReference>
<reference evidence="2 3" key="1">
    <citation type="submission" date="2018-02" db="EMBL/GenBank/DDBJ databases">
        <title>Draft genome of wild Prunus yedoensis var. nudiflora.</title>
        <authorList>
            <person name="Baek S."/>
            <person name="Kim J.-H."/>
            <person name="Choi K."/>
            <person name="Kim G.-B."/>
            <person name="Cho A."/>
            <person name="Jang H."/>
            <person name="Shin C.-H."/>
            <person name="Yu H.-J."/>
            <person name="Mun J.-H."/>
        </authorList>
    </citation>
    <scope>NUCLEOTIDE SEQUENCE [LARGE SCALE GENOMIC DNA]</scope>
    <source>
        <strain evidence="3">cv. Jeju island</strain>
        <tissue evidence="2">Leaf</tissue>
    </source>
</reference>